<dbReference type="GO" id="GO:0003700">
    <property type="term" value="F:DNA-binding transcription factor activity"/>
    <property type="evidence" value="ECO:0007669"/>
    <property type="project" value="InterPro"/>
</dbReference>
<proteinExistence type="inferred from homology"/>
<dbReference type="PANTHER" id="PTHR30346">
    <property type="entry name" value="TRANSCRIPTIONAL DUAL REGULATOR HCAR-RELATED"/>
    <property type="match status" value="1"/>
</dbReference>
<dbReference type="RefSeq" id="WP_044048802.1">
    <property type="nucleotide sequence ID" value="NZ_CP003984.1"/>
</dbReference>
<keyword evidence="7" id="KW-1185">Reference proteome</keyword>
<dbReference type="InterPro" id="IPR036390">
    <property type="entry name" value="WH_DNA-bd_sf"/>
</dbReference>
<name>A0AAN0RGU5_9RHOB</name>
<keyword evidence="4" id="KW-0804">Transcription</keyword>
<gene>
    <name evidence="6" type="ORF">RCA23_c03730</name>
</gene>
<sequence>MNFTLKQLRYVEAAGRLGSIAKAAVEVSISQSSITASIDALEASLDYALFVRTPAKGITPTSAGREALQLIRTYLNQTRQFESELQSQGGDDAGLVRIACYATAAPTFLPPILKSITENFPGISVKVMEGNMMAILDYLDNGEVDLVFTYDRHVPPAQAFEPLFPAPPYALISKSDTASQLPAISFEQLSKRPMIMLDLPYTRDYFLGLFRTRGLEPDLAHSTRSSEIAQALVEGDFGYTLLNIRPRTYSAKDSRFSAVPISDSSHVPVFGIATLSNLRQPKNVRSFIKICTQLRDEGVFDSCTVSAPT</sequence>
<dbReference type="PROSITE" id="PS50931">
    <property type="entry name" value="HTH_LYSR"/>
    <property type="match status" value="1"/>
</dbReference>
<dbReference type="SUPFAM" id="SSF53850">
    <property type="entry name" value="Periplasmic binding protein-like II"/>
    <property type="match status" value="1"/>
</dbReference>
<evidence type="ECO:0000256" key="1">
    <source>
        <dbReference type="ARBA" id="ARBA00009437"/>
    </source>
</evidence>
<evidence type="ECO:0000256" key="2">
    <source>
        <dbReference type="ARBA" id="ARBA00023015"/>
    </source>
</evidence>
<dbReference type="EMBL" id="CP003984">
    <property type="protein sequence ID" value="AII85935.1"/>
    <property type="molecule type" value="Genomic_DNA"/>
</dbReference>
<feature type="domain" description="HTH lysR-type" evidence="5">
    <location>
        <begin position="3"/>
        <end position="61"/>
    </location>
</feature>
<dbReference type="InterPro" id="IPR036388">
    <property type="entry name" value="WH-like_DNA-bd_sf"/>
</dbReference>
<evidence type="ECO:0000313" key="6">
    <source>
        <dbReference type="EMBL" id="AII85935.1"/>
    </source>
</evidence>
<protein>
    <submittedName>
        <fullName evidence="6">HTH-type transcriptional regulator, LysR family</fullName>
    </submittedName>
</protein>
<dbReference type="GO" id="GO:0032993">
    <property type="term" value="C:protein-DNA complex"/>
    <property type="evidence" value="ECO:0007669"/>
    <property type="project" value="TreeGrafter"/>
</dbReference>
<dbReference type="Gene3D" id="1.10.10.10">
    <property type="entry name" value="Winged helix-like DNA-binding domain superfamily/Winged helix DNA-binding domain"/>
    <property type="match status" value="1"/>
</dbReference>
<evidence type="ECO:0000256" key="3">
    <source>
        <dbReference type="ARBA" id="ARBA00023125"/>
    </source>
</evidence>
<evidence type="ECO:0000256" key="4">
    <source>
        <dbReference type="ARBA" id="ARBA00023163"/>
    </source>
</evidence>
<reference evidence="6 7" key="1">
    <citation type="journal article" date="2014" name="ISME J.">
        <title>Adaptation of an abundant Roseobacter RCA organism to pelagic systems revealed by genomic and transcriptomic analyses.</title>
        <authorList>
            <person name="Voget S."/>
            <person name="Wemheuer B."/>
            <person name="Brinkhoff T."/>
            <person name="Vollmers J."/>
            <person name="Dietrich S."/>
            <person name="Giebel H.A."/>
            <person name="Beardsley C."/>
            <person name="Sardemann C."/>
            <person name="Bakenhus I."/>
            <person name="Billerbeck S."/>
            <person name="Daniel R."/>
            <person name="Simon M."/>
        </authorList>
    </citation>
    <scope>NUCLEOTIDE SEQUENCE [LARGE SCALE GENOMIC DNA]</scope>
    <source>
        <strain evidence="6 7">RCA23</strain>
    </source>
</reference>
<dbReference type="InterPro" id="IPR005119">
    <property type="entry name" value="LysR_subst-bd"/>
</dbReference>
<dbReference type="GO" id="GO:0003677">
    <property type="term" value="F:DNA binding"/>
    <property type="evidence" value="ECO:0007669"/>
    <property type="project" value="UniProtKB-KW"/>
</dbReference>
<accession>A0AAN0RGU5</accession>
<dbReference type="SUPFAM" id="SSF46785">
    <property type="entry name" value="Winged helix' DNA-binding domain"/>
    <property type="match status" value="1"/>
</dbReference>
<dbReference type="KEGG" id="ptp:RCA23_c03730"/>
<dbReference type="PANTHER" id="PTHR30346:SF0">
    <property type="entry name" value="HCA OPERON TRANSCRIPTIONAL ACTIVATOR HCAR"/>
    <property type="match status" value="1"/>
</dbReference>
<dbReference type="InterPro" id="IPR000847">
    <property type="entry name" value="LysR_HTH_N"/>
</dbReference>
<organism evidence="6 7">
    <name type="scientific">Planktomarina temperata RCA23</name>
    <dbReference type="NCBI Taxonomy" id="666509"/>
    <lineage>
        <taxon>Bacteria</taxon>
        <taxon>Pseudomonadati</taxon>
        <taxon>Pseudomonadota</taxon>
        <taxon>Alphaproteobacteria</taxon>
        <taxon>Rhodobacterales</taxon>
        <taxon>Paracoccaceae</taxon>
        <taxon>Planktomarina</taxon>
    </lineage>
</organism>
<keyword evidence="3" id="KW-0238">DNA-binding</keyword>
<dbReference type="Proteomes" id="UP000028680">
    <property type="component" value="Chromosome"/>
</dbReference>
<dbReference type="Gene3D" id="3.40.190.10">
    <property type="entry name" value="Periplasmic binding protein-like II"/>
    <property type="match status" value="2"/>
</dbReference>
<comment type="similarity">
    <text evidence="1">Belongs to the LysR transcriptional regulatory family.</text>
</comment>
<keyword evidence="2" id="KW-0805">Transcription regulation</keyword>
<evidence type="ECO:0000259" key="5">
    <source>
        <dbReference type="PROSITE" id="PS50931"/>
    </source>
</evidence>
<dbReference type="AlphaFoldDB" id="A0AAN0RGU5"/>
<dbReference type="Pfam" id="PF03466">
    <property type="entry name" value="LysR_substrate"/>
    <property type="match status" value="1"/>
</dbReference>
<dbReference type="Pfam" id="PF00126">
    <property type="entry name" value="HTH_1"/>
    <property type="match status" value="1"/>
</dbReference>
<evidence type="ECO:0000313" key="7">
    <source>
        <dbReference type="Proteomes" id="UP000028680"/>
    </source>
</evidence>